<dbReference type="InterPro" id="IPR036873">
    <property type="entry name" value="Rhodanese-like_dom_sf"/>
</dbReference>
<sequence length="139" mass="16302">MFSGLFQTSYKKINFEDVQYAIKNINQYIIINTLPNTEQDCLIKHTLSYEKEESTINELLANYDFNNKKIIVYGKNSSDETAEKKYSQLRTLGFSEIYLYTGGLFEWMLLQDIYGNAEFPTTKKVLDLLKYKGNRKICM</sequence>
<dbReference type="SUPFAM" id="SSF52821">
    <property type="entry name" value="Rhodanese/Cell cycle control phosphatase"/>
    <property type="match status" value="1"/>
</dbReference>
<accession>A0A6C0HB79</accession>
<protein>
    <recommendedName>
        <fullName evidence="1">Rhodanese domain-containing protein</fullName>
    </recommendedName>
</protein>
<dbReference type="InterPro" id="IPR001763">
    <property type="entry name" value="Rhodanese-like_dom"/>
</dbReference>
<dbReference type="Pfam" id="PF00581">
    <property type="entry name" value="Rhodanese"/>
    <property type="match status" value="1"/>
</dbReference>
<proteinExistence type="predicted"/>
<dbReference type="Gene3D" id="3.40.250.10">
    <property type="entry name" value="Rhodanese-like domain"/>
    <property type="match status" value="1"/>
</dbReference>
<evidence type="ECO:0000259" key="1">
    <source>
        <dbReference type="PROSITE" id="PS50206"/>
    </source>
</evidence>
<name>A0A6C0HB79_9ZZZZ</name>
<reference evidence="2" key="1">
    <citation type="journal article" date="2020" name="Nature">
        <title>Giant virus diversity and host interactions through global metagenomics.</title>
        <authorList>
            <person name="Schulz F."/>
            <person name="Roux S."/>
            <person name="Paez-Espino D."/>
            <person name="Jungbluth S."/>
            <person name="Walsh D.A."/>
            <person name="Denef V.J."/>
            <person name="McMahon K.D."/>
            <person name="Konstantinidis K.T."/>
            <person name="Eloe-Fadrosh E.A."/>
            <person name="Kyrpides N.C."/>
            <person name="Woyke T."/>
        </authorList>
    </citation>
    <scope>NUCLEOTIDE SEQUENCE</scope>
    <source>
        <strain evidence="2">GVMAG-M-3300023179-90</strain>
    </source>
</reference>
<dbReference type="EMBL" id="MN739922">
    <property type="protein sequence ID" value="QHT77848.1"/>
    <property type="molecule type" value="Genomic_DNA"/>
</dbReference>
<dbReference type="PROSITE" id="PS50206">
    <property type="entry name" value="RHODANESE_3"/>
    <property type="match status" value="1"/>
</dbReference>
<organism evidence="2">
    <name type="scientific">viral metagenome</name>
    <dbReference type="NCBI Taxonomy" id="1070528"/>
    <lineage>
        <taxon>unclassified sequences</taxon>
        <taxon>metagenomes</taxon>
        <taxon>organismal metagenomes</taxon>
    </lineage>
</organism>
<feature type="domain" description="Rhodanese" evidence="1">
    <location>
        <begin position="66"/>
        <end position="112"/>
    </location>
</feature>
<evidence type="ECO:0000313" key="2">
    <source>
        <dbReference type="EMBL" id="QHT77848.1"/>
    </source>
</evidence>
<dbReference type="AlphaFoldDB" id="A0A6C0HB79"/>